<reference evidence="1 2" key="1">
    <citation type="submission" date="2020-08" db="EMBL/GenBank/DDBJ databases">
        <title>Genomic Encyclopedia of Type Strains, Phase IV (KMG-V): Genome sequencing to study the core and pangenomes of soil and plant-associated prokaryotes.</title>
        <authorList>
            <person name="Whitman W."/>
        </authorList>
    </citation>
    <scope>NUCLEOTIDE SEQUENCE [LARGE SCALE GENOMIC DNA]</scope>
    <source>
        <strain evidence="1 2">MP601</strain>
    </source>
</reference>
<protein>
    <submittedName>
        <fullName evidence="1">Uncharacterized protein</fullName>
    </submittedName>
</protein>
<organism evidence="1 2">
    <name type="scientific">Mucilaginibacter lappiensis</name>
    <dbReference type="NCBI Taxonomy" id="354630"/>
    <lineage>
        <taxon>Bacteria</taxon>
        <taxon>Pseudomonadati</taxon>
        <taxon>Bacteroidota</taxon>
        <taxon>Sphingobacteriia</taxon>
        <taxon>Sphingobacteriales</taxon>
        <taxon>Sphingobacteriaceae</taxon>
        <taxon>Mucilaginibacter</taxon>
    </lineage>
</organism>
<dbReference type="Proteomes" id="UP000548326">
    <property type="component" value="Unassembled WGS sequence"/>
</dbReference>
<proteinExistence type="predicted"/>
<evidence type="ECO:0000313" key="2">
    <source>
        <dbReference type="Proteomes" id="UP000548326"/>
    </source>
</evidence>
<gene>
    <name evidence="1" type="ORF">HDF22_004690</name>
</gene>
<sequence>MIEKTLKTTTGKLSVKIPTELNEVTLGQIMAMQQKPDLNDIEAISILSGIITDELYNVKNIDDFQVFTDTVLALSHQIKQLYNSEVIPKEVVFILYDAQDRQVQKNVKVSHDLSVEPAGAFMAARDIIAEEINNHIKQHGDEDWQERFNPSLSACCQVLAHYFFCRATGQKYNEYEAEEFCNEIKKMRVTEALPIARHFFSCYPSLSKPKTSCWHRLLPRWKNGRVSSRSRNLNISTQLTHWPAAM</sequence>
<dbReference type="RefSeq" id="WP_183589297.1">
    <property type="nucleotide sequence ID" value="NZ_JACHCA010000015.1"/>
</dbReference>
<evidence type="ECO:0000313" key="1">
    <source>
        <dbReference type="EMBL" id="MBB6130550.1"/>
    </source>
</evidence>
<comment type="caution">
    <text evidence="1">The sequence shown here is derived from an EMBL/GenBank/DDBJ whole genome shotgun (WGS) entry which is preliminary data.</text>
</comment>
<dbReference type="EMBL" id="JACHCA010000015">
    <property type="protein sequence ID" value="MBB6130550.1"/>
    <property type="molecule type" value="Genomic_DNA"/>
</dbReference>
<name>A0A841JHZ5_9SPHI</name>
<dbReference type="AlphaFoldDB" id="A0A841JHZ5"/>
<accession>A0A841JHZ5</accession>